<evidence type="ECO:0000313" key="1">
    <source>
        <dbReference type="EMBL" id="MCI22983.1"/>
    </source>
</evidence>
<feature type="non-terminal residue" evidence="1">
    <location>
        <position position="89"/>
    </location>
</feature>
<protein>
    <submittedName>
        <fullName evidence="1">Uncharacterized protein</fullName>
    </submittedName>
</protein>
<dbReference type="EMBL" id="LXQA010133467">
    <property type="protein sequence ID" value="MCI22983.1"/>
    <property type="molecule type" value="Genomic_DNA"/>
</dbReference>
<organism evidence="1 2">
    <name type="scientific">Trifolium medium</name>
    <dbReference type="NCBI Taxonomy" id="97028"/>
    <lineage>
        <taxon>Eukaryota</taxon>
        <taxon>Viridiplantae</taxon>
        <taxon>Streptophyta</taxon>
        <taxon>Embryophyta</taxon>
        <taxon>Tracheophyta</taxon>
        <taxon>Spermatophyta</taxon>
        <taxon>Magnoliopsida</taxon>
        <taxon>eudicotyledons</taxon>
        <taxon>Gunneridae</taxon>
        <taxon>Pentapetalae</taxon>
        <taxon>rosids</taxon>
        <taxon>fabids</taxon>
        <taxon>Fabales</taxon>
        <taxon>Fabaceae</taxon>
        <taxon>Papilionoideae</taxon>
        <taxon>50 kb inversion clade</taxon>
        <taxon>NPAAA clade</taxon>
        <taxon>Hologalegina</taxon>
        <taxon>IRL clade</taxon>
        <taxon>Trifolieae</taxon>
        <taxon>Trifolium</taxon>
    </lineage>
</organism>
<proteinExistence type="predicted"/>
<sequence length="89" mass="9873">MGNSHNSNLRSTCTTFEGGADGSTTWFEDYLVISMGKTKENDNTDVWGVDYKIAKKLEHNVNFGMHVNHDDNGVASIRLGLTDYADNET</sequence>
<keyword evidence="2" id="KW-1185">Reference proteome</keyword>
<reference evidence="1 2" key="1">
    <citation type="journal article" date="2018" name="Front. Plant Sci.">
        <title>Red Clover (Trifolium pratense) and Zigzag Clover (T. medium) - A Picture of Genomic Similarities and Differences.</title>
        <authorList>
            <person name="Dluhosova J."/>
            <person name="Istvanek J."/>
            <person name="Nedelnik J."/>
            <person name="Repkova J."/>
        </authorList>
    </citation>
    <scope>NUCLEOTIDE SEQUENCE [LARGE SCALE GENOMIC DNA]</scope>
    <source>
        <strain evidence="2">cv. 10/8</strain>
        <tissue evidence="1">Leaf</tissue>
    </source>
</reference>
<dbReference type="AlphaFoldDB" id="A0A392QF29"/>
<accession>A0A392QF29</accession>
<comment type="caution">
    <text evidence="1">The sequence shown here is derived from an EMBL/GenBank/DDBJ whole genome shotgun (WGS) entry which is preliminary data.</text>
</comment>
<evidence type="ECO:0000313" key="2">
    <source>
        <dbReference type="Proteomes" id="UP000265520"/>
    </source>
</evidence>
<name>A0A392QF29_9FABA</name>
<dbReference type="Proteomes" id="UP000265520">
    <property type="component" value="Unassembled WGS sequence"/>
</dbReference>